<protein>
    <submittedName>
        <fullName evidence="1">Uncharacterized protein</fullName>
    </submittedName>
</protein>
<gene>
    <name evidence="1" type="ORF">HPB47_011720</name>
</gene>
<organism evidence="1 2">
    <name type="scientific">Ixodes persulcatus</name>
    <name type="common">Taiga tick</name>
    <dbReference type="NCBI Taxonomy" id="34615"/>
    <lineage>
        <taxon>Eukaryota</taxon>
        <taxon>Metazoa</taxon>
        <taxon>Ecdysozoa</taxon>
        <taxon>Arthropoda</taxon>
        <taxon>Chelicerata</taxon>
        <taxon>Arachnida</taxon>
        <taxon>Acari</taxon>
        <taxon>Parasitiformes</taxon>
        <taxon>Ixodida</taxon>
        <taxon>Ixodoidea</taxon>
        <taxon>Ixodidae</taxon>
        <taxon>Ixodinae</taxon>
        <taxon>Ixodes</taxon>
    </lineage>
</organism>
<accession>A0AC60NVH9</accession>
<evidence type="ECO:0000313" key="1">
    <source>
        <dbReference type="EMBL" id="KAG0411154.1"/>
    </source>
</evidence>
<keyword evidence="2" id="KW-1185">Reference proteome</keyword>
<evidence type="ECO:0000313" key="2">
    <source>
        <dbReference type="Proteomes" id="UP000805193"/>
    </source>
</evidence>
<dbReference type="Proteomes" id="UP000805193">
    <property type="component" value="Unassembled WGS sequence"/>
</dbReference>
<sequence length="412" mass="46989">MDRDGQAQVERRRRRKPVGHAARVTAAPLCRATGCAGPSGQPTRGSKVRNVVSYIDSKCREHFKPGPKICVDESTMGFKGRVSFKCYNPQKPTKWGLRVYILADCATGYVSAFEPYYGSTTTESLARPELPFTCRIVLHLLDKVQCASPGRGYHLYTDRFYTSPTLAEELLSQDVRLTGTVMTNRKNMLQQLKKKMKKGDVVAYRQGNSFMVLAWQDKRQVTMLSSHHNPSMKAVTRTQARGQTVTLQKPVVICDYTENMGAADRADHYCASYAFSRKSLKWWRKLFSWMLEVFIVNSYLLMKMQLDAKGLKGQKHLQYCRKLIEQLVGDLRMQPKKRGPASQSDCEEQLDGRQHFIYKLSERSSKDCAVCSDRKTKGGKRETVFFCNTCSKHPGLHPGECFEKYHTLAKFR</sequence>
<comment type="caution">
    <text evidence="1">The sequence shown here is derived from an EMBL/GenBank/DDBJ whole genome shotgun (WGS) entry which is preliminary data.</text>
</comment>
<dbReference type="EMBL" id="JABSTQ010011458">
    <property type="protein sequence ID" value="KAG0411154.1"/>
    <property type="molecule type" value="Genomic_DNA"/>
</dbReference>
<proteinExistence type="predicted"/>
<name>A0AC60NVH9_IXOPE</name>
<reference evidence="1 2" key="1">
    <citation type="journal article" date="2020" name="Cell">
        <title>Large-Scale Comparative Analyses of Tick Genomes Elucidate Their Genetic Diversity and Vector Capacities.</title>
        <authorList>
            <consortium name="Tick Genome and Microbiome Consortium (TIGMIC)"/>
            <person name="Jia N."/>
            <person name="Wang J."/>
            <person name="Shi W."/>
            <person name="Du L."/>
            <person name="Sun Y."/>
            <person name="Zhan W."/>
            <person name="Jiang J.F."/>
            <person name="Wang Q."/>
            <person name="Zhang B."/>
            <person name="Ji P."/>
            <person name="Bell-Sakyi L."/>
            <person name="Cui X.M."/>
            <person name="Yuan T.T."/>
            <person name="Jiang B.G."/>
            <person name="Yang W.F."/>
            <person name="Lam T.T."/>
            <person name="Chang Q.C."/>
            <person name="Ding S.J."/>
            <person name="Wang X.J."/>
            <person name="Zhu J.G."/>
            <person name="Ruan X.D."/>
            <person name="Zhao L."/>
            <person name="Wei J.T."/>
            <person name="Ye R.Z."/>
            <person name="Que T.C."/>
            <person name="Du C.H."/>
            <person name="Zhou Y.H."/>
            <person name="Cheng J.X."/>
            <person name="Dai P.F."/>
            <person name="Guo W.B."/>
            <person name="Han X.H."/>
            <person name="Huang E.J."/>
            <person name="Li L.F."/>
            <person name="Wei W."/>
            <person name="Gao Y.C."/>
            <person name="Liu J.Z."/>
            <person name="Shao H.Z."/>
            <person name="Wang X."/>
            <person name="Wang C.C."/>
            <person name="Yang T.C."/>
            <person name="Huo Q.B."/>
            <person name="Li W."/>
            <person name="Chen H.Y."/>
            <person name="Chen S.E."/>
            <person name="Zhou L.G."/>
            <person name="Ni X.B."/>
            <person name="Tian J.H."/>
            <person name="Sheng Y."/>
            <person name="Liu T."/>
            <person name="Pan Y.S."/>
            <person name="Xia L.Y."/>
            <person name="Li J."/>
            <person name="Zhao F."/>
            <person name="Cao W.C."/>
        </authorList>
    </citation>
    <scope>NUCLEOTIDE SEQUENCE [LARGE SCALE GENOMIC DNA]</scope>
    <source>
        <strain evidence="1">Iper-2018</strain>
    </source>
</reference>